<evidence type="ECO:0000256" key="1">
    <source>
        <dbReference type="SAM" id="MobiDB-lite"/>
    </source>
</evidence>
<dbReference type="VEuPathDB" id="VectorBase:MDOA008477"/>
<gene>
    <name evidence="3" type="primary">101892566</name>
</gene>
<name>A0A1I8MU68_MUSDO</name>
<dbReference type="eggNOG" id="ENOG502T9P0">
    <property type="taxonomic scope" value="Eukaryota"/>
</dbReference>
<accession>A0A1I8MU68</accession>
<dbReference type="STRING" id="7370.A0A1I8MU68"/>
<dbReference type="RefSeq" id="XP_005185149.2">
    <property type="nucleotide sequence ID" value="XM_005185092.4"/>
</dbReference>
<reference evidence="3" key="1">
    <citation type="submission" date="2020-05" db="UniProtKB">
        <authorList>
            <consortium name="EnsemblMetazoa"/>
        </authorList>
    </citation>
    <scope>IDENTIFICATION</scope>
    <source>
        <strain evidence="3">Aabys</strain>
    </source>
</reference>
<proteinExistence type="predicted"/>
<feature type="region of interest" description="Disordered" evidence="1">
    <location>
        <begin position="1"/>
        <end position="25"/>
    </location>
</feature>
<feature type="domain" description="F-box" evidence="2">
    <location>
        <begin position="258"/>
        <end position="305"/>
    </location>
</feature>
<dbReference type="KEGG" id="mde:101892566"/>
<dbReference type="VEuPathDB" id="VectorBase:MDOMA2_020275"/>
<dbReference type="EnsemblMetazoa" id="MDOA008477-RA">
    <property type="protein sequence ID" value="MDOA008477-PA"/>
    <property type="gene ID" value="MDOA008477"/>
</dbReference>
<dbReference type="InterPro" id="IPR001810">
    <property type="entry name" value="F-box_dom"/>
</dbReference>
<evidence type="ECO:0000259" key="2">
    <source>
        <dbReference type="PROSITE" id="PS50181"/>
    </source>
</evidence>
<dbReference type="AlphaFoldDB" id="A0A1I8MU68"/>
<evidence type="ECO:0000313" key="3">
    <source>
        <dbReference type="EnsemblMetazoa" id="MDOA008477-PA"/>
    </source>
</evidence>
<protein>
    <recommendedName>
        <fullName evidence="2">F-box domain-containing protein</fullName>
    </recommendedName>
</protein>
<dbReference type="PROSITE" id="PS50181">
    <property type="entry name" value="FBOX"/>
    <property type="match status" value="1"/>
</dbReference>
<organism evidence="3">
    <name type="scientific">Musca domestica</name>
    <name type="common">House fly</name>
    <dbReference type="NCBI Taxonomy" id="7370"/>
    <lineage>
        <taxon>Eukaryota</taxon>
        <taxon>Metazoa</taxon>
        <taxon>Ecdysozoa</taxon>
        <taxon>Arthropoda</taxon>
        <taxon>Hexapoda</taxon>
        <taxon>Insecta</taxon>
        <taxon>Pterygota</taxon>
        <taxon>Neoptera</taxon>
        <taxon>Endopterygota</taxon>
        <taxon>Diptera</taxon>
        <taxon>Brachycera</taxon>
        <taxon>Muscomorpha</taxon>
        <taxon>Muscoidea</taxon>
        <taxon>Muscidae</taxon>
        <taxon>Musca</taxon>
    </lineage>
</organism>
<dbReference type="OrthoDB" id="101791at2759"/>
<sequence length="306" mass="34536">MSKNTSPVLSSEEPPTVSDDSTITTTTIREDFVLAAPDKFKDDEPAEESNVSNQDLPQIMNLNCLLLADTTLECSPLHLQHVLHHFENASRIAPGELLFVLTYIIALESGFVAQKHYEEMGSRLHWISSTTSYHSKNVLRLSRLAPNYESNEEQTRFCLKLSSITDMNVTSTDQISALLAAFVTGDFLIVTLSPATSTTAKGYSVALSIGRYVLSMSIKNKPIYQRLKKLDELTNLLREQLFVPMRNQHLYWLSAPIYPSLDAMPPELYDNILQYLSFNQLKILVNVNKSLYNSTINSKHMIKMRA</sequence>
<dbReference type="Gene3D" id="3.40.1000.30">
    <property type="match status" value="1"/>
</dbReference>